<organism evidence="2 3">
    <name type="scientific">Rheinheimera tilapiae</name>
    <dbReference type="NCBI Taxonomy" id="875043"/>
    <lineage>
        <taxon>Bacteria</taxon>
        <taxon>Pseudomonadati</taxon>
        <taxon>Pseudomonadota</taxon>
        <taxon>Gammaproteobacteria</taxon>
        <taxon>Chromatiales</taxon>
        <taxon>Chromatiaceae</taxon>
        <taxon>Rheinheimera</taxon>
    </lineage>
</organism>
<name>A0ABV6BCF8_9GAMM</name>
<comment type="caution">
    <text evidence="2">The sequence shown here is derived from an EMBL/GenBank/DDBJ whole genome shotgun (WGS) entry which is preliminary data.</text>
</comment>
<keyword evidence="1" id="KW-0732">Signal</keyword>
<gene>
    <name evidence="2" type="ORF">ACFFJP_09760</name>
</gene>
<accession>A0ABV6BCF8</accession>
<dbReference type="RefSeq" id="WP_377242884.1">
    <property type="nucleotide sequence ID" value="NZ_JBHLXP010000001.1"/>
</dbReference>
<evidence type="ECO:0000256" key="1">
    <source>
        <dbReference type="SAM" id="SignalP"/>
    </source>
</evidence>
<proteinExistence type="predicted"/>
<protein>
    <submittedName>
        <fullName evidence="2">Uncharacterized protein</fullName>
    </submittedName>
</protein>
<evidence type="ECO:0000313" key="3">
    <source>
        <dbReference type="Proteomes" id="UP001589813"/>
    </source>
</evidence>
<sequence length="515" mass="55932">MKLTGWCYLLSVVMSMLALPIHSQAASVTDILPPSGQLVGEIEYLGETRWMLQATGSQVKFAVPAAVVSFDKAKSSDGRLCVSVEMRSEAYLNSFEQFLNGQKAAIIPASNIVMYLAPVDAAEPPYFWVEPRAMDSGATSGASLETCFDIGKGRDPEIVAAASQLRTYYTTSSQTGRSAECSVGISLSQYAKQSQQTITASNIGTSVFLTGEQLGDLLNSNKAEISVNCVGMDEDVNARIREEIRSVIPKLLDRMERQQVTWDQLQGNMWSIGFSTSADKVIEKIKKHSNETKTVRELEVSAKDLSNFGITGKDGKTITDTHEDSTDTKVTIPASINVFRLSTTELQSTVTFSARELLVTGKTAATLYLRSNFVHKGVLRTLKNAIMETYPANAIIAWLGNPDGDIPIGWAPCDGRDHLASNGAIVKTPDLNGRFLFGGYGQTGQVGGSSESATGFQKSPKQSTNRFYKRCAKDSKDGGCVIQSKPVEVESHVTIPKKISIMPPHINVTWLCKLP</sequence>
<feature type="signal peptide" evidence="1">
    <location>
        <begin position="1"/>
        <end position="25"/>
    </location>
</feature>
<dbReference type="Proteomes" id="UP001589813">
    <property type="component" value="Unassembled WGS sequence"/>
</dbReference>
<feature type="chain" id="PRO_5047184201" evidence="1">
    <location>
        <begin position="26"/>
        <end position="515"/>
    </location>
</feature>
<dbReference type="EMBL" id="JBHLXP010000001">
    <property type="protein sequence ID" value="MFC0048573.1"/>
    <property type="molecule type" value="Genomic_DNA"/>
</dbReference>
<keyword evidence="3" id="KW-1185">Reference proteome</keyword>
<reference evidence="2 3" key="1">
    <citation type="submission" date="2024-09" db="EMBL/GenBank/DDBJ databases">
        <authorList>
            <person name="Sun Q."/>
            <person name="Mori K."/>
        </authorList>
    </citation>
    <scope>NUCLEOTIDE SEQUENCE [LARGE SCALE GENOMIC DNA]</scope>
    <source>
        <strain evidence="2 3">KCTC 23315</strain>
    </source>
</reference>
<evidence type="ECO:0000313" key="2">
    <source>
        <dbReference type="EMBL" id="MFC0048573.1"/>
    </source>
</evidence>